<dbReference type="SUPFAM" id="SSF53697">
    <property type="entry name" value="SIS domain"/>
    <property type="match status" value="1"/>
</dbReference>
<protein>
    <submittedName>
        <fullName evidence="2">Transcriptional regulator RpiR</fullName>
    </submittedName>
</protein>
<accession>S0FYP9</accession>
<dbReference type="InterPro" id="IPR000281">
    <property type="entry name" value="HTH_RpiR"/>
</dbReference>
<dbReference type="Proteomes" id="UP000014216">
    <property type="component" value="Unassembled WGS sequence"/>
</dbReference>
<dbReference type="OrthoDB" id="5415295at2"/>
<dbReference type="RefSeq" id="WP_006967741.1">
    <property type="nucleotide sequence ID" value="NZ_APJX01000009.1"/>
</dbReference>
<dbReference type="Gene3D" id="1.10.10.10">
    <property type="entry name" value="Winged helix-like DNA-binding domain superfamily/Winged helix DNA-binding domain"/>
    <property type="match status" value="1"/>
</dbReference>
<name>S0FYP9_9BACT</name>
<dbReference type="Gene3D" id="3.40.50.10490">
    <property type="entry name" value="Glucose-6-phosphate isomerase like protein, domain 1"/>
    <property type="match status" value="1"/>
</dbReference>
<dbReference type="InterPro" id="IPR036388">
    <property type="entry name" value="WH-like_DNA-bd_sf"/>
</dbReference>
<dbReference type="Pfam" id="PF01418">
    <property type="entry name" value="HTH_6"/>
    <property type="match status" value="1"/>
</dbReference>
<dbReference type="GO" id="GO:0003677">
    <property type="term" value="F:DNA binding"/>
    <property type="evidence" value="ECO:0007669"/>
    <property type="project" value="InterPro"/>
</dbReference>
<evidence type="ECO:0000259" key="1">
    <source>
        <dbReference type="PROSITE" id="PS51071"/>
    </source>
</evidence>
<sequence>MNDIASHPVIDDISSKLDTLTPKAQALGNYIMINPAKVVFMTTKELAEACEVSEATVVRFVATMGYKGYSDFQDALKDFINTGLSLPDRVNLKGIDEPGLDRLHRGILEELNNLKFLYENIDVERMNQFITHMDTSPFIYVTGSRLSYTFAYYLGWSLTKVRKGIQILKGSDSTAMDMLANAPAQSLVILTATTRYPNELIKLSKMIRRCGHTLLVLTDSSISPVIPFAHQSLVVPSKSIPFIGNVSGMLAVIQYMVQELAHRKGEALRTYQEQLEQVYLENDLLFNIDPK</sequence>
<dbReference type="PROSITE" id="PS51071">
    <property type="entry name" value="HTH_RPIR"/>
    <property type="match status" value="1"/>
</dbReference>
<proteinExistence type="predicted"/>
<organism evidence="2 3">
    <name type="scientific">Desulfotignum phosphitoxidans DSM 13687</name>
    <dbReference type="NCBI Taxonomy" id="1286635"/>
    <lineage>
        <taxon>Bacteria</taxon>
        <taxon>Pseudomonadati</taxon>
        <taxon>Thermodesulfobacteriota</taxon>
        <taxon>Desulfobacteria</taxon>
        <taxon>Desulfobacterales</taxon>
        <taxon>Desulfobacteraceae</taxon>
        <taxon>Desulfotignum</taxon>
    </lineage>
</organism>
<dbReference type="GO" id="GO:0097367">
    <property type="term" value="F:carbohydrate derivative binding"/>
    <property type="evidence" value="ECO:0007669"/>
    <property type="project" value="InterPro"/>
</dbReference>
<dbReference type="PANTHER" id="PTHR30514:SF18">
    <property type="entry name" value="RPIR-FAMILY TRANSCRIPTIONAL REGULATOR"/>
    <property type="match status" value="1"/>
</dbReference>
<dbReference type="GO" id="GO:1901135">
    <property type="term" value="P:carbohydrate derivative metabolic process"/>
    <property type="evidence" value="ECO:0007669"/>
    <property type="project" value="InterPro"/>
</dbReference>
<dbReference type="InterPro" id="IPR047640">
    <property type="entry name" value="RpiR-like"/>
</dbReference>
<keyword evidence="3" id="KW-1185">Reference proteome</keyword>
<dbReference type="InterPro" id="IPR001347">
    <property type="entry name" value="SIS_dom"/>
</dbReference>
<comment type="caution">
    <text evidence="2">The sequence shown here is derived from an EMBL/GenBank/DDBJ whole genome shotgun (WGS) entry which is preliminary data.</text>
</comment>
<dbReference type="PANTHER" id="PTHR30514">
    <property type="entry name" value="GLUCOKINASE"/>
    <property type="match status" value="1"/>
</dbReference>
<evidence type="ECO:0000313" key="3">
    <source>
        <dbReference type="Proteomes" id="UP000014216"/>
    </source>
</evidence>
<feature type="domain" description="HTH rpiR-type" evidence="1">
    <location>
        <begin position="7"/>
        <end position="83"/>
    </location>
</feature>
<dbReference type="GO" id="GO:0003700">
    <property type="term" value="F:DNA-binding transcription factor activity"/>
    <property type="evidence" value="ECO:0007669"/>
    <property type="project" value="InterPro"/>
</dbReference>
<dbReference type="EMBL" id="APJX01000009">
    <property type="protein sequence ID" value="EMS78309.1"/>
    <property type="molecule type" value="Genomic_DNA"/>
</dbReference>
<dbReference type="AlphaFoldDB" id="S0FYP9"/>
<reference evidence="2 3" key="1">
    <citation type="journal article" date="2013" name="Genome Announc.">
        <title>Draft Genome Sequence of Desulfotignum phosphitoxidans DSM 13687 Strain FiPS-3.</title>
        <authorList>
            <person name="Poehlein A."/>
            <person name="Daniel R."/>
            <person name="Simeonova D.D."/>
        </authorList>
    </citation>
    <scope>NUCLEOTIDE SEQUENCE [LARGE SCALE GENOMIC DNA]</scope>
    <source>
        <strain evidence="2 3">DSM 13687</strain>
    </source>
</reference>
<dbReference type="InterPro" id="IPR046348">
    <property type="entry name" value="SIS_dom_sf"/>
</dbReference>
<gene>
    <name evidence="2" type="primary">rpiR</name>
    <name evidence="2" type="ORF">Dpo_9c01410</name>
</gene>
<dbReference type="SUPFAM" id="SSF46689">
    <property type="entry name" value="Homeodomain-like"/>
    <property type="match status" value="1"/>
</dbReference>
<evidence type="ECO:0000313" key="2">
    <source>
        <dbReference type="EMBL" id="EMS78309.1"/>
    </source>
</evidence>
<dbReference type="Pfam" id="PF01380">
    <property type="entry name" value="SIS"/>
    <property type="match status" value="1"/>
</dbReference>
<dbReference type="InterPro" id="IPR009057">
    <property type="entry name" value="Homeodomain-like_sf"/>
</dbReference>